<evidence type="ECO:0000313" key="3">
    <source>
        <dbReference type="Proteomes" id="UP000054988"/>
    </source>
</evidence>
<protein>
    <submittedName>
        <fullName evidence="2">Uncharacterized protein</fullName>
    </submittedName>
</protein>
<evidence type="ECO:0000313" key="2">
    <source>
        <dbReference type="EMBL" id="KTB31798.1"/>
    </source>
</evidence>
<feature type="compositionally biased region" description="Low complexity" evidence="1">
    <location>
        <begin position="789"/>
        <end position="798"/>
    </location>
</feature>
<feature type="compositionally biased region" description="Basic and acidic residues" evidence="1">
    <location>
        <begin position="552"/>
        <end position="568"/>
    </location>
</feature>
<dbReference type="EMBL" id="LATX01002288">
    <property type="protein sequence ID" value="KTB31798.1"/>
    <property type="molecule type" value="Genomic_DNA"/>
</dbReference>
<proteinExistence type="predicted"/>
<gene>
    <name evidence="2" type="ORF">WG66_15600</name>
</gene>
<feature type="compositionally biased region" description="Polar residues" evidence="1">
    <location>
        <begin position="756"/>
        <end position="777"/>
    </location>
</feature>
<name>A0A0W0F635_MONRR</name>
<accession>A0A0W0F635</accession>
<sequence>MAFIQGSSNFSIHGGQFSVIHGSQYNITHIHDNRVQVVRQERREPTIWDDFRRIRTGDVNIIEDVGESGVLWERDDENEWRVVARRTMSTARIYGSNADSGFLYARYSGPEAFKAFKQDFDKFSIIKHPNVTQLFGYNDNRHGLPALIFYDALIPLSRVLLRNWQTALRLYFRYQLGVAKFDDDDDIDDDRFEPDEIWIEPRSGALRRGPFLQSNADLLDRLPGALSTSPLDPLSVSTYSDTSAVLDYLVRILPTNTILDEVSDQYWTYSEQLTAVKAWPYLASSLWKRNQQDIITQWTGLTKTLRHVCVSCSPPAMDKCKTVMEDGSVRFQFADQAKLGNYWELQYSLFHGSEPMNIPRSWLLQEQQAFCELPFGEKWKSSYHNSQLMGIGRAWLTQAHSVFSRLGIHEEKWGDYSVITDFELRFDRTEAHTYQQKDTDTASNTPIPYLFIRRIPCPSDDEATWNSWAESMYFWSFDPSGREEVEESTRVSLGLPSFTTKVGFDCQSWSLDTYKVIEKIHLFKGFDPITTDYARSLGYPLMQVVGDKHRFQELEGSNDDRSTSKDEEQMVVDCDSPTIESSKVTVGNKRKSKAADSSGKSRELDTDHGEDEDVTGSRSKRRRTATNVKNPVQVPKRGKWDNLPQRELSSRKVRPSIRAQEANEAKMVEPGSSALKKRGRGSGKARSPLTAEQEEQIDKDISLTERLAKLGIGIPGNPALTSHTIITCQHRQSALRHASSLLGHEETTDIEEPTVEETQNNSTPESTIEHSPTNENSETPEEKNKNSPEESTSSSSSSDYEDEMMSEGGSSTPKPKPREDRTQTQMMIEISTAVLEEMEKKKNKGSKVAAPDPFEGDQKDTKRFLMEVKIYLRMHPTEYDNDEKKCLFLLSYLRGKNTEAWKKTQSRKIFEPKSRETALTFTVLKDEFKKHYLPANIQAEAQIKIEEAKMTD</sequence>
<feature type="region of interest" description="Disordered" evidence="1">
    <location>
        <begin position="552"/>
        <end position="697"/>
    </location>
</feature>
<dbReference type="AlphaFoldDB" id="A0A0W0F635"/>
<dbReference type="Proteomes" id="UP000054988">
    <property type="component" value="Unassembled WGS sequence"/>
</dbReference>
<organism evidence="2 3">
    <name type="scientific">Moniliophthora roreri</name>
    <name type="common">Frosty pod rot fungus</name>
    <name type="synonym">Monilia roreri</name>
    <dbReference type="NCBI Taxonomy" id="221103"/>
    <lineage>
        <taxon>Eukaryota</taxon>
        <taxon>Fungi</taxon>
        <taxon>Dikarya</taxon>
        <taxon>Basidiomycota</taxon>
        <taxon>Agaricomycotina</taxon>
        <taxon>Agaricomycetes</taxon>
        <taxon>Agaricomycetidae</taxon>
        <taxon>Agaricales</taxon>
        <taxon>Marasmiineae</taxon>
        <taxon>Marasmiaceae</taxon>
        <taxon>Moniliophthora</taxon>
    </lineage>
</organism>
<evidence type="ECO:0000256" key="1">
    <source>
        <dbReference type="SAM" id="MobiDB-lite"/>
    </source>
</evidence>
<reference evidence="2 3" key="1">
    <citation type="submission" date="2015-12" db="EMBL/GenBank/DDBJ databases">
        <title>Draft genome sequence of Moniliophthora roreri, the causal agent of frosty pod rot of cacao.</title>
        <authorList>
            <person name="Aime M.C."/>
            <person name="Diaz-Valderrama J.R."/>
            <person name="Kijpornyongpan T."/>
            <person name="Phillips-Mora W."/>
        </authorList>
    </citation>
    <scope>NUCLEOTIDE SEQUENCE [LARGE SCALE GENOMIC DNA]</scope>
    <source>
        <strain evidence="2 3">MCA 2952</strain>
    </source>
</reference>
<comment type="caution">
    <text evidence="2">The sequence shown here is derived from an EMBL/GenBank/DDBJ whole genome shotgun (WGS) entry which is preliminary data.</text>
</comment>
<feature type="region of interest" description="Disordered" evidence="1">
    <location>
        <begin position="744"/>
        <end position="823"/>
    </location>
</feature>